<comment type="caution">
    <text evidence="1">The sequence shown here is derived from an EMBL/GenBank/DDBJ whole genome shotgun (WGS) entry which is preliminary data.</text>
</comment>
<organism evidence="1 2">
    <name type="scientific">Thalassotalea loyana</name>
    <dbReference type="NCBI Taxonomy" id="280483"/>
    <lineage>
        <taxon>Bacteria</taxon>
        <taxon>Pseudomonadati</taxon>
        <taxon>Pseudomonadota</taxon>
        <taxon>Gammaproteobacteria</taxon>
        <taxon>Alteromonadales</taxon>
        <taxon>Colwelliaceae</taxon>
        <taxon>Thalassotalea</taxon>
    </lineage>
</organism>
<dbReference type="RefSeq" id="WP_284295861.1">
    <property type="nucleotide sequence ID" value="NZ_BSSV01000001.1"/>
</dbReference>
<dbReference type="EMBL" id="BSSV01000001">
    <property type="protein sequence ID" value="GLX84311.1"/>
    <property type="molecule type" value="Genomic_DNA"/>
</dbReference>
<reference evidence="1 2" key="1">
    <citation type="submission" date="2023-03" db="EMBL/GenBank/DDBJ databases">
        <title>Thalassotalea loyana LMG 22536T draft genome sequence.</title>
        <authorList>
            <person name="Sawabe T."/>
        </authorList>
    </citation>
    <scope>NUCLEOTIDE SEQUENCE [LARGE SCALE GENOMIC DNA]</scope>
    <source>
        <strain evidence="1 2">LMG 22536</strain>
    </source>
</reference>
<sequence>MNQETLQLNTYGELCKLINLNWAMAVELYEKGFLQHQPDIEQYPCAEAQAELIFVGSMIANNCTMDMLKLMLASLEKPYAYSHDDIYFDWGCAQWREVPSPECPSEVAFEYIGELSASKDLESLNELKLHIEGALSEVA</sequence>
<evidence type="ECO:0008006" key="3">
    <source>
        <dbReference type="Google" id="ProtNLM"/>
    </source>
</evidence>
<dbReference type="Proteomes" id="UP001157134">
    <property type="component" value="Unassembled WGS sequence"/>
</dbReference>
<gene>
    <name evidence="1" type="ORF">tloyanaT_05630</name>
</gene>
<proteinExistence type="predicted"/>
<keyword evidence="2" id="KW-1185">Reference proteome</keyword>
<protein>
    <recommendedName>
        <fullName evidence="3">DUF2247 family protein</fullName>
    </recommendedName>
</protein>
<evidence type="ECO:0000313" key="1">
    <source>
        <dbReference type="EMBL" id="GLX84311.1"/>
    </source>
</evidence>
<evidence type="ECO:0000313" key="2">
    <source>
        <dbReference type="Proteomes" id="UP001157134"/>
    </source>
</evidence>
<name>A0ABQ6H854_9GAMM</name>
<accession>A0ABQ6H854</accession>